<dbReference type="RefSeq" id="WP_353546424.1">
    <property type="nucleotide sequence ID" value="NZ_JAGKSB010000004.1"/>
</dbReference>
<protein>
    <submittedName>
        <fullName evidence="2">PhnA domain-containing protein</fullName>
    </submittedName>
</protein>
<gene>
    <name evidence="2" type="ORF">J5U18_05055</name>
</gene>
<feature type="domain" description="PhnA protein N-terminal proteobacterial" evidence="1">
    <location>
        <begin position="6"/>
        <end position="52"/>
    </location>
</feature>
<proteinExistence type="predicted"/>
<dbReference type="AlphaFoldDB" id="A0A8T4HC76"/>
<evidence type="ECO:0000313" key="2">
    <source>
        <dbReference type="EMBL" id="MBP3942938.1"/>
    </source>
</evidence>
<keyword evidence="3" id="KW-1185">Reference proteome</keyword>
<dbReference type="EMBL" id="JAGKSB010000004">
    <property type="protein sequence ID" value="MBP3942938.1"/>
    <property type="molecule type" value="Genomic_DNA"/>
</dbReference>
<evidence type="ECO:0000313" key="3">
    <source>
        <dbReference type="Proteomes" id="UP000679691"/>
    </source>
</evidence>
<dbReference type="Pfam" id="PF03831">
    <property type="entry name" value="YjdM"/>
    <property type="match status" value="1"/>
</dbReference>
<reference evidence="2" key="1">
    <citation type="submission" date="2021-03" db="EMBL/GenBank/DDBJ databases">
        <authorList>
            <person name="Lu T."/>
            <person name="Wang Q."/>
            <person name="Han X."/>
        </authorList>
    </citation>
    <scope>NUCLEOTIDE SEQUENCE</scope>
    <source>
        <strain evidence="2">WQ 2009</strain>
    </source>
</reference>
<dbReference type="InterPro" id="IPR013991">
    <property type="entry name" value="PhnaA_N_proteobac"/>
</dbReference>
<evidence type="ECO:0000259" key="1">
    <source>
        <dbReference type="SMART" id="SM00782"/>
    </source>
</evidence>
<dbReference type="Proteomes" id="UP000679691">
    <property type="component" value="Unassembled WGS sequence"/>
</dbReference>
<accession>A0A8T4HC76</accession>
<dbReference type="SUPFAM" id="SSF82057">
    <property type="entry name" value="Prokaryotic SH3-related domain"/>
    <property type="match status" value="1"/>
</dbReference>
<dbReference type="InterPro" id="IPR013988">
    <property type="entry name" value="YjdM_C"/>
</dbReference>
<name>A0A8T4HC76_9SPHI</name>
<dbReference type="Gene3D" id="2.30.30.40">
    <property type="entry name" value="SH3 Domains"/>
    <property type="match status" value="1"/>
</dbReference>
<dbReference type="SMART" id="SM00782">
    <property type="entry name" value="PhnA_Zn_Ribbon"/>
    <property type="match status" value="1"/>
</dbReference>
<sequence length="194" mass="21722">MNLEAVLKSRAEESCELCHSTDELRVYGVPPEESTAPENNILVCTKCDAQLQKKEQLDAAHWKILSETMWSEIPAVQVVAWRMLNRLQHESWAADNLDILYLSEEDLAWAKKTGDHENDGFVQFHVDSLGAQLAEGDTVVLTKTLDVKGSTIKATLGTVVKNIHLVHDNTEQIEGKVEGQTIVILTKYLRKNNA</sequence>
<organism evidence="2 3">
    <name type="scientific">Rhinopithecimicrobium faecis</name>
    <dbReference type="NCBI Taxonomy" id="2820698"/>
    <lineage>
        <taxon>Bacteria</taxon>
        <taxon>Pseudomonadati</taxon>
        <taxon>Bacteroidota</taxon>
        <taxon>Sphingobacteriia</taxon>
        <taxon>Sphingobacteriales</taxon>
        <taxon>Sphingobacteriaceae</taxon>
        <taxon>Rhinopithecimicrobium</taxon>
    </lineage>
</organism>
<comment type="caution">
    <text evidence="2">The sequence shown here is derived from an EMBL/GenBank/DDBJ whole genome shotgun (WGS) entry which is preliminary data.</text>
</comment>